<evidence type="ECO:0000256" key="1">
    <source>
        <dbReference type="ARBA" id="ARBA00004651"/>
    </source>
</evidence>
<dbReference type="InterPro" id="IPR003841">
    <property type="entry name" value="Na/Pi_transpt"/>
</dbReference>
<dbReference type="PANTHER" id="PTHR10010">
    <property type="entry name" value="SOLUTE CARRIER FAMILY 34 SODIUM PHOSPHATE , MEMBER 2-RELATED"/>
    <property type="match status" value="1"/>
</dbReference>
<dbReference type="Pfam" id="PF02690">
    <property type="entry name" value="Na_Pi_cotrans"/>
    <property type="match status" value="2"/>
</dbReference>
<dbReference type="OrthoDB" id="9763003at2"/>
<evidence type="ECO:0000313" key="6">
    <source>
        <dbReference type="EMBL" id="ARP99598.1"/>
    </source>
</evidence>
<comment type="subcellular location">
    <subcellularLocation>
        <location evidence="1">Cell membrane</location>
        <topology evidence="1">Multi-pass membrane protein</topology>
    </subcellularLocation>
</comment>
<protein>
    <submittedName>
        <fullName evidence="6">Na/Pi-cotransporter II-related protein</fullName>
    </submittedName>
</protein>
<keyword evidence="7" id="KW-1185">Reference proteome</keyword>
<dbReference type="EMBL" id="CP021112">
    <property type="protein sequence ID" value="ARP99598.1"/>
    <property type="molecule type" value="Genomic_DNA"/>
</dbReference>
<keyword evidence="3" id="KW-0812">Transmembrane</keyword>
<proteinExistence type="predicted"/>
<keyword evidence="2" id="KW-1003">Cell membrane</keyword>
<dbReference type="AlphaFoldDB" id="A0A1W6ZQB0"/>
<sequence>MQADIFKDILVPVIGGLGIFMLGLEFMSNGIQALAVNKMRALLAKIAGTPIKGVLAGTAITGVIQSSTAMTVMVVGLVNAGVIGLRPAISVIMGANIGTTLGNGLIALPLGPLGLILGGTFALIYVFAKTEKVKNIALACMGFALIFYGLNLMTGGLRPLRNMPEVMSAISALKADNLMGLIYCILTAALITALIHSSSATIGIVMGLGSAGVLDWQTAVAFSLGADLGTTITSWMASLNLSKNAKRAAYAHISFNIIGVAVMVPLFFPSMEVLKFVMQWFGGDPGVAVAVNGKDTFPLVPVAIGLYSTFFNIFNTALLFPFVGVFERVLLQVGKDVSDEFEDYSTPRYLNPNYAKDPAQALPAIQRETARYLDAAVLFLDIAKQAPNAPDDSIEHSQAIDVLSREIRQYTAGLFDPNMPHDRANLVASLIEEEDFTANLGESLYQIARRVERHPFSDAGRKLVNEVVDLVGQELRMILPNTGPLPTVMTPDERIAALEALRDRAVKMGSDLPWEDRGAILALLGSAERAFYLIERINDERKSVPRIVPVAETARDSVPGGFGQAAAVPAE</sequence>
<gene>
    <name evidence="6" type="ORF">CAK95_11250</name>
</gene>
<dbReference type="NCBIfam" id="NF037997">
    <property type="entry name" value="Na_Pi_symport"/>
    <property type="match status" value="1"/>
</dbReference>
<evidence type="ECO:0000256" key="2">
    <source>
        <dbReference type="ARBA" id="ARBA00022475"/>
    </source>
</evidence>
<dbReference type="GO" id="GO:0005886">
    <property type="term" value="C:plasma membrane"/>
    <property type="evidence" value="ECO:0007669"/>
    <property type="project" value="UniProtKB-SubCell"/>
</dbReference>
<evidence type="ECO:0000256" key="4">
    <source>
        <dbReference type="ARBA" id="ARBA00022989"/>
    </source>
</evidence>
<organism evidence="6 7">
    <name type="scientific">Pseudorhodoplanes sinuspersici</name>
    <dbReference type="NCBI Taxonomy" id="1235591"/>
    <lineage>
        <taxon>Bacteria</taxon>
        <taxon>Pseudomonadati</taxon>
        <taxon>Pseudomonadota</taxon>
        <taxon>Alphaproteobacteria</taxon>
        <taxon>Hyphomicrobiales</taxon>
        <taxon>Pseudorhodoplanes</taxon>
    </lineage>
</organism>
<keyword evidence="4" id="KW-1133">Transmembrane helix</keyword>
<dbReference type="STRING" id="1235591.CAK95_11250"/>
<evidence type="ECO:0000313" key="7">
    <source>
        <dbReference type="Proteomes" id="UP000194137"/>
    </source>
</evidence>
<accession>A0A1W6ZQB0</accession>
<dbReference type="KEGG" id="psin:CAK95_11250"/>
<name>A0A1W6ZQB0_9HYPH</name>
<dbReference type="GO" id="GO:0044341">
    <property type="term" value="P:sodium-dependent phosphate transport"/>
    <property type="evidence" value="ECO:0007669"/>
    <property type="project" value="InterPro"/>
</dbReference>
<reference evidence="6 7" key="1">
    <citation type="submission" date="2017-05" db="EMBL/GenBank/DDBJ databases">
        <title>Full genome sequence of Pseudorhodoplanes sinuspersici.</title>
        <authorList>
            <person name="Dastgheib S.M.M."/>
            <person name="Shavandi M."/>
            <person name="Tirandaz H."/>
        </authorList>
    </citation>
    <scope>NUCLEOTIDE SEQUENCE [LARGE SCALE GENOMIC DNA]</scope>
    <source>
        <strain evidence="6 7">RIPI110</strain>
    </source>
</reference>
<dbReference type="PANTHER" id="PTHR10010:SF46">
    <property type="entry name" value="SODIUM-DEPENDENT PHOSPHATE TRANSPORT PROTEIN 2B"/>
    <property type="match status" value="1"/>
</dbReference>
<dbReference type="RefSeq" id="WP_086088007.1">
    <property type="nucleotide sequence ID" value="NZ_CP021112.1"/>
</dbReference>
<keyword evidence="5" id="KW-0472">Membrane</keyword>
<evidence type="ECO:0000256" key="3">
    <source>
        <dbReference type="ARBA" id="ARBA00022692"/>
    </source>
</evidence>
<evidence type="ECO:0000256" key="5">
    <source>
        <dbReference type="ARBA" id="ARBA00023136"/>
    </source>
</evidence>
<dbReference type="GO" id="GO:0005436">
    <property type="term" value="F:sodium:phosphate symporter activity"/>
    <property type="evidence" value="ECO:0007669"/>
    <property type="project" value="InterPro"/>
</dbReference>
<dbReference type="Proteomes" id="UP000194137">
    <property type="component" value="Chromosome"/>
</dbReference>